<accession>A0A4U6QE50</accession>
<dbReference type="AlphaFoldDB" id="A0A4U6QE50"/>
<organism evidence="2 3">
    <name type="scientific">Nakamurella flava</name>
    <dbReference type="NCBI Taxonomy" id="2576308"/>
    <lineage>
        <taxon>Bacteria</taxon>
        <taxon>Bacillati</taxon>
        <taxon>Actinomycetota</taxon>
        <taxon>Actinomycetes</taxon>
        <taxon>Nakamurellales</taxon>
        <taxon>Nakamurellaceae</taxon>
        <taxon>Nakamurella</taxon>
    </lineage>
</organism>
<dbReference type="RefSeq" id="WP_137450013.1">
    <property type="nucleotide sequence ID" value="NZ_SZZH01000003.1"/>
</dbReference>
<feature type="domain" description="Bulb-type lectin" evidence="1">
    <location>
        <begin position="276"/>
        <end position="380"/>
    </location>
</feature>
<comment type="caution">
    <text evidence="2">The sequence shown here is derived from an EMBL/GenBank/DDBJ whole genome shotgun (WGS) entry which is preliminary data.</text>
</comment>
<dbReference type="SUPFAM" id="SSF51110">
    <property type="entry name" value="alpha-D-mannose-specific plant lectins"/>
    <property type="match status" value="3"/>
</dbReference>
<reference evidence="2 3" key="1">
    <citation type="submission" date="2019-05" db="EMBL/GenBank/DDBJ databases">
        <title>Nakamurella sp. N5BH11, whole genome shotgun sequence.</title>
        <authorList>
            <person name="Tuo L."/>
        </authorList>
    </citation>
    <scope>NUCLEOTIDE SEQUENCE [LARGE SCALE GENOMIC DNA]</scope>
    <source>
        <strain evidence="2 3">N5BH11</strain>
    </source>
</reference>
<dbReference type="InterPro" id="IPR036426">
    <property type="entry name" value="Bulb-type_lectin_dom_sf"/>
</dbReference>
<proteinExistence type="predicted"/>
<evidence type="ECO:0000313" key="3">
    <source>
        <dbReference type="Proteomes" id="UP000306985"/>
    </source>
</evidence>
<protein>
    <recommendedName>
        <fullName evidence="1">Bulb-type lectin domain-containing protein</fullName>
    </recommendedName>
</protein>
<evidence type="ECO:0000259" key="1">
    <source>
        <dbReference type="PROSITE" id="PS50927"/>
    </source>
</evidence>
<feature type="domain" description="Bulb-type lectin" evidence="1">
    <location>
        <begin position="46"/>
        <end position="151"/>
    </location>
</feature>
<gene>
    <name evidence="2" type="ORF">FDO65_12295</name>
</gene>
<dbReference type="EMBL" id="SZZH01000003">
    <property type="protein sequence ID" value="TKV58350.1"/>
    <property type="molecule type" value="Genomic_DNA"/>
</dbReference>
<dbReference type="OrthoDB" id="516973at2"/>
<keyword evidence="3" id="KW-1185">Reference proteome</keyword>
<sequence>MIALFAVPDHVLPRPGRPILAAVLAIALAVGLLTVAPPAARAADDDDTLSAGEVLTVGQSLFSTNGAFRAVVQTDGNFVVYGSQGARWSTGTSGGGAGLAMQNDGNVVLYAGGGARWWTGTSGSGGRLVMQGDGNLVLYFGSTPAWSITTGIIPVRPTGPSELTVGQSLSPGQQLVSTDGRFVAALQTDGNFVLYGPGNRALFSSGTGGTANARLVMQTDGNLVLYGNGGARWQTATSGDNGVLAAQSDGNLVVYVGGRAGWSRLTGPIPLPTPTRSVLNTGETLTAGQRLTNGSFEAVVQTDGNFVVYDNGRAVFSTGTGGNANAVLAMQSDGNLVLYGNGGPRWQTGTRGGQAQLALQGDGNLVLYAGGRATWSVRTGPIPVPTFPGGGLFAVGRDIAPGTYRTRTAAPQCNWARLLTDSENVTAADVLSFEFTDLPAVVTIKPTDPFFGTDQCAEWTADLSPLTSSPTAPFGDGTWIVGSDISTGVWSPSSQNGCTWARLSTFASDADSLIEFREDWQQGAVSIKSSDAGFYASGCGLWTKVG</sequence>
<feature type="domain" description="Bulb-type lectin" evidence="1">
    <location>
        <begin position="160"/>
        <end position="267"/>
    </location>
</feature>
<name>A0A4U6QE50_9ACTN</name>
<dbReference type="InterPro" id="IPR001480">
    <property type="entry name" value="Bulb-type_lectin_dom"/>
</dbReference>
<dbReference type="PROSITE" id="PS50927">
    <property type="entry name" value="BULB_LECTIN"/>
    <property type="match status" value="3"/>
</dbReference>
<evidence type="ECO:0000313" key="2">
    <source>
        <dbReference type="EMBL" id="TKV58350.1"/>
    </source>
</evidence>
<dbReference type="Proteomes" id="UP000306985">
    <property type="component" value="Unassembled WGS sequence"/>
</dbReference>
<dbReference type="Gene3D" id="2.90.10.10">
    <property type="entry name" value="Bulb-type lectin domain"/>
    <property type="match status" value="7"/>
</dbReference>
<dbReference type="SMART" id="SM00108">
    <property type="entry name" value="B_lectin"/>
    <property type="match status" value="3"/>
</dbReference>